<sequence length="409" mass="46014">MKDISLPLPKPASYPVGIKFHGIEDPSFQGFGGSGLKKRGQSTRSWIQIDSSGNSQVITLDKTALMKRCSLPSRDLRLLDPIFVYPSTILGRENAIVVSLEQLRCIIMADEVLLVRSSDSSLMQYESELCQRLQKMKDQNDDLPFEFKALELALDLVSASLDSQVTDLEIEIYPVLEELASSISTNNLEHVRRLKSNLLALTHRVQKVRDEIEQLMDDDGDMADMYLTEKKEKMEAFLSTDEYLNSFQTGGWVSHSAPVSPTCSSSGQPEKGSSNMSFSKHESSRGSSNRGRHVEELEMLLEAYFVVIDNTLSKLLSLKEYIDDTEDFINIKLDNVRNQLIQTELLLAAATFVVTMFAVVTGVFGMNFEDSVFDTASNFNWVLIISSICCIVIYSFFLLYFKRKKLLPG</sequence>
<evidence type="ECO:0000256" key="7">
    <source>
        <dbReference type="ARBA" id="ARBA00023136"/>
    </source>
</evidence>
<dbReference type="CDD" id="cd12823">
    <property type="entry name" value="Mrs2_Mfm1p-like"/>
    <property type="match status" value="1"/>
</dbReference>
<dbReference type="InterPro" id="IPR039204">
    <property type="entry name" value="MRS2-like"/>
</dbReference>
<evidence type="ECO:0000256" key="4">
    <source>
        <dbReference type="ARBA" id="ARBA00022692"/>
    </source>
</evidence>
<feature type="compositionally biased region" description="Polar residues" evidence="10">
    <location>
        <begin position="258"/>
        <end position="278"/>
    </location>
</feature>
<evidence type="ECO:0000313" key="12">
    <source>
        <dbReference type="Proteomes" id="UP001327560"/>
    </source>
</evidence>
<keyword evidence="7 8" id="KW-0472">Membrane</keyword>
<dbReference type="PANTHER" id="PTHR13890">
    <property type="entry name" value="RNA SPLICING PROTEIN MRS2, MITOCHONDRIAL"/>
    <property type="match status" value="1"/>
</dbReference>
<evidence type="ECO:0000256" key="5">
    <source>
        <dbReference type="ARBA" id="ARBA00022989"/>
    </source>
</evidence>
<evidence type="ECO:0000256" key="6">
    <source>
        <dbReference type="ARBA" id="ARBA00023065"/>
    </source>
</evidence>
<protein>
    <recommendedName>
        <fullName evidence="8">Magnesium transporter</fullName>
    </recommendedName>
</protein>
<comment type="function">
    <text evidence="8">Magnesium transporter that may mediate the influx of magnesium.</text>
</comment>
<keyword evidence="6 8" id="KW-0406">Ion transport</keyword>
<feature type="coiled-coil region" evidence="9">
    <location>
        <begin position="191"/>
        <end position="218"/>
    </location>
</feature>
<feature type="region of interest" description="Disordered" evidence="10">
    <location>
        <begin position="258"/>
        <end position="290"/>
    </location>
</feature>
<keyword evidence="5 8" id="KW-1133">Transmembrane helix</keyword>
<gene>
    <name evidence="11" type="ORF">Cni_G09690</name>
</gene>
<dbReference type="EMBL" id="CP136892">
    <property type="protein sequence ID" value="WOL00977.1"/>
    <property type="molecule type" value="Genomic_DNA"/>
</dbReference>
<organism evidence="11 12">
    <name type="scientific">Canna indica</name>
    <name type="common">Indian-shot</name>
    <dbReference type="NCBI Taxonomy" id="4628"/>
    <lineage>
        <taxon>Eukaryota</taxon>
        <taxon>Viridiplantae</taxon>
        <taxon>Streptophyta</taxon>
        <taxon>Embryophyta</taxon>
        <taxon>Tracheophyta</taxon>
        <taxon>Spermatophyta</taxon>
        <taxon>Magnoliopsida</taxon>
        <taxon>Liliopsida</taxon>
        <taxon>Zingiberales</taxon>
        <taxon>Cannaceae</taxon>
        <taxon>Canna</taxon>
    </lineage>
</organism>
<keyword evidence="8" id="KW-0460">Magnesium</keyword>
<evidence type="ECO:0000256" key="3">
    <source>
        <dbReference type="ARBA" id="ARBA00022448"/>
    </source>
</evidence>
<accession>A0AAQ3K642</accession>
<dbReference type="PANTHER" id="PTHR13890:SF39">
    <property type="entry name" value="MAGNESIUM TRANSPORTER MRS2-5"/>
    <property type="match status" value="1"/>
</dbReference>
<evidence type="ECO:0000256" key="9">
    <source>
        <dbReference type="SAM" id="Coils"/>
    </source>
</evidence>
<dbReference type="InterPro" id="IPR045863">
    <property type="entry name" value="CorA_TM1_TM2"/>
</dbReference>
<evidence type="ECO:0000256" key="1">
    <source>
        <dbReference type="ARBA" id="ARBA00004141"/>
    </source>
</evidence>
<evidence type="ECO:0000256" key="2">
    <source>
        <dbReference type="ARBA" id="ARBA00007535"/>
    </source>
</evidence>
<dbReference type="GO" id="GO:0015095">
    <property type="term" value="F:magnesium ion transmembrane transporter activity"/>
    <property type="evidence" value="ECO:0007669"/>
    <property type="project" value="UniProtKB-ARBA"/>
</dbReference>
<dbReference type="AlphaFoldDB" id="A0AAQ3K642"/>
<keyword evidence="9" id="KW-0175">Coiled coil</keyword>
<dbReference type="SUPFAM" id="SSF144083">
    <property type="entry name" value="Magnesium transport protein CorA, transmembrane region"/>
    <property type="match status" value="1"/>
</dbReference>
<evidence type="ECO:0000256" key="10">
    <source>
        <dbReference type="SAM" id="MobiDB-lite"/>
    </source>
</evidence>
<proteinExistence type="inferred from homology"/>
<comment type="similarity">
    <text evidence="2 8">Belongs to the CorA metal ion transporter (MIT) (TC 1.A.35.5) family.</text>
</comment>
<dbReference type="GO" id="GO:0016020">
    <property type="term" value="C:membrane"/>
    <property type="evidence" value="ECO:0007669"/>
    <property type="project" value="UniProtKB-SubCell"/>
</dbReference>
<comment type="subcellular location">
    <subcellularLocation>
        <location evidence="1 8">Membrane</location>
        <topology evidence="1 8">Multi-pass membrane protein</topology>
    </subcellularLocation>
</comment>
<feature type="transmembrane region" description="Helical" evidence="8">
    <location>
        <begin position="379"/>
        <end position="401"/>
    </location>
</feature>
<dbReference type="Pfam" id="PF22099">
    <property type="entry name" value="MRS2-like"/>
    <property type="match status" value="2"/>
</dbReference>
<keyword evidence="4 8" id="KW-0812">Transmembrane</keyword>
<evidence type="ECO:0000256" key="8">
    <source>
        <dbReference type="RuleBase" id="RU366041"/>
    </source>
</evidence>
<dbReference type="Proteomes" id="UP001327560">
    <property type="component" value="Chromosome 3"/>
</dbReference>
<keyword evidence="12" id="KW-1185">Reference proteome</keyword>
<name>A0AAQ3K642_9LILI</name>
<keyword evidence="3 8" id="KW-0813">Transport</keyword>
<reference evidence="11 12" key="1">
    <citation type="submission" date="2023-10" db="EMBL/GenBank/DDBJ databases">
        <title>Chromosome-scale genome assembly provides insights into flower coloration mechanisms of Canna indica.</title>
        <authorList>
            <person name="Li C."/>
        </authorList>
    </citation>
    <scope>NUCLEOTIDE SEQUENCE [LARGE SCALE GENOMIC DNA]</scope>
    <source>
        <tissue evidence="11">Flower</tissue>
    </source>
</reference>
<dbReference type="Gene3D" id="1.20.58.340">
    <property type="entry name" value="Magnesium transport protein CorA, transmembrane region"/>
    <property type="match status" value="2"/>
</dbReference>
<dbReference type="FunFam" id="2.40.128.330:FF:000001">
    <property type="entry name" value="Magnesium transporter MRS2-1"/>
    <property type="match status" value="1"/>
</dbReference>
<feature type="transmembrane region" description="Helical" evidence="8">
    <location>
        <begin position="345"/>
        <end position="367"/>
    </location>
</feature>
<evidence type="ECO:0000313" key="11">
    <source>
        <dbReference type="EMBL" id="WOL00977.1"/>
    </source>
</evidence>
<dbReference type="Gene3D" id="2.40.128.330">
    <property type="match status" value="1"/>
</dbReference>